<organism evidence="2">
    <name type="scientific">marine sediment metagenome</name>
    <dbReference type="NCBI Taxonomy" id="412755"/>
    <lineage>
        <taxon>unclassified sequences</taxon>
        <taxon>metagenomes</taxon>
        <taxon>ecological metagenomes</taxon>
    </lineage>
</organism>
<evidence type="ECO:0000313" key="2">
    <source>
        <dbReference type="EMBL" id="KKM60530.1"/>
    </source>
</evidence>
<dbReference type="CDD" id="cd02440">
    <property type="entry name" value="AdoMet_MTases"/>
    <property type="match status" value="1"/>
</dbReference>
<accession>A0A0F9L938</accession>
<reference evidence="2" key="1">
    <citation type="journal article" date="2015" name="Nature">
        <title>Complex archaea that bridge the gap between prokaryotes and eukaryotes.</title>
        <authorList>
            <person name="Spang A."/>
            <person name="Saw J.H."/>
            <person name="Jorgensen S.L."/>
            <person name="Zaremba-Niedzwiedzka K."/>
            <person name="Martijn J."/>
            <person name="Lind A.E."/>
            <person name="van Eijk R."/>
            <person name="Schleper C."/>
            <person name="Guy L."/>
            <person name="Ettema T.J."/>
        </authorList>
    </citation>
    <scope>NUCLEOTIDE SEQUENCE</scope>
</reference>
<dbReference type="Gene3D" id="3.40.50.150">
    <property type="entry name" value="Vaccinia Virus protein VP39"/>
    <property type="match status" value="1"/>
</dbReference>
<comment type="caution">
    <text evidence="2">The sequence shown here is derived from an EMBL/GenBank/DDBJ whole genome shotgun (WGS) entry which is preliminary data.</text>
</comment>
<dbReference type="SUPFAM" id="SSF53335">
    <property type="entry name" value="S-adenosyl-L-methionine-dependent methyltransferases"/>
    <property type="match status" value="1"/>
</dbReference>
<feature type="domain" description="Methyltransferase type 12" evidence="1">
    <location>
        <begin position="53"/>
        <end position="132"/>
    </location>
</feature>
<evidence type="ECO:0000259" key="1">
    <source>
        <dbReference type="Pfam" id="PF08242"/>
    </source>
</evidence>
<name>A0A0F9L938_9ZZZZ</name>
<protein>
    <recommendedName>
        <fullName evidence="1">Methyltransferase type 12 domain-containing protein</fullName>
    </recommendedName>
</protein>
<sequence>MTTDSHQALKAYYQKLYQQHGDCHHAVQHVSKAAQNVRFKIFLEQIPLDSNVIDLGCGLGDMLAYFRLHGFTGGYLGYDFVPEFINSAKNKFVDDAKAQFEVFDIFKNSMSEQYDYILISGVFNNKLDDNLTFIMQTLDKSFLSCKKSVIFNALSSYVEYEDPTLFYINPINLFDECKQNLTPFIDLKHDYVIKKGGFPYEFTMKLSKEANL</sequence>
<dbReference type="InterPro" id="IPR013217">
    <property type="entry name" value="Methyltransf_12"/>
</dbReference>
<gene>
    <name evidence="2" type="ORF">LCGC14_1540930</name>
</gene>
<proteinExistence type="predicted"/>
<dbReference type="Pfam" id="PF08242">
    <property type="entry name" value="Methyltransf_12"/>
    <property type="match status" value="1"/>
</dbReference>
<dbReference type="EMBL" id="LAZR01011662">
    <property type="protein sequence ID" value="KKM60530.1"/>
    <property type="molecule type" value="Genomic_DNA"/>
</dbReference>
<dbReference type="InterPro" id="IPR029063">
    <property type="entry name" value="SAM-dependent_MTases_sf"/>
</dbReference>
<dbReference type="AlphaFoldDB" id="A0A0F9L938"/>